<protein>
    <recommendedName>
        <fullName evidence="4">Tetratricopeptide repeat protein</fullName>
    </recommendedName>
</protein>
<proteinExistence type="predicted"/>
<dbReference type="AlphaFoldDB" id="A0A5C6AQI6"/>
<keyword evidence="3" id="KW-1185">Reference proteome</keyword>
<sequence length="211" mass="23529">MSARTKNNNQKKQRAMKVQSSNALNPSSVLNTDHHDWSHHPSLRQARSLIQEGDYVGAANLLGSAGRDPYVRNALGVCLIRAGQVDKAVDVYRSFVLMPGTVLERPDVSNSAKRNFATALLLKGFPSGTLSVLAEIRDPDHPMAVRLYAAIRQWEKSLSWFRRLDWKLNGVEPSNCKIVLDFEPGEFDFDVQAHRPGQPDKPRKSSLKLAA</sequence>
<evidence type="ECO:0008006" key="4">
    <source>
        <dbReference type="Google" id="ProtNLM"/>
    </source>
</evidence>
<evidence type="ECO:0000256" key="1">
    <source>
        <dbReference type="SAM" id="MobiDB-lite"/>
    </source>
</evidence>
<feature type="compositionally biased region" description="Polar residues" evidence="1">
    <location>
        <begin position="18"/>
        <end position="31"/>
    </location>
</feature>
<dbReference type="InterPro" id="IPR011990">
    <property type="entry name" value="TPR-like_helical_dom_sf"/>
</dbReference>
<name>A0A5C6AQI6_9BACT</name>
<dbReference type="RefSeq" id="WP_231602806.1">
    <property type="nucleotide sequence ID" value="NZ_SJPM01000002.1"/>
</dbReference>
<dbReference type="EMBL" id="SJPM01000002">
    <property type="protein sequence ID" value="TWU01818.1"/>
    <property type="molecule type" value="Genomic_DNA"/>
</dbReference>
<dbReference type="SUPFAM" id="SSF48452">
    <property type="entry name" value="TPR-like"/>
    <property type="match status" value="1"/>
</dbReference>
<evidence type="ECO:0000313" key="2">
    <source>
        <dbReference type="EMBL" id="TWU01818.1"/>
    </source>
</evidence>
<organism evidence="2 3">
    <name type="scientific">Neorhodopirellula pilleata</name>
    <dbReference type="NCBI Taxonomy" id="2714738"/>
    <lineage>
        <taxon>Bacteria</taxon>
        <taxon>Pseudomonadati</taxon>
        <taxon>Planctomycetota</taxon>
        <taxon>Planctomycetia</taxon>
        <taxon>Pirellulales</taxon>
        <taxon>Pirellulaceae</taxon>
        <taxon>Neorhodopirellula</taxon>
    </lineage>
</organism>
<dbReference type="Gene3D" id="1.25.40.10">
    <property type="entry name" value="Tetratricopeptide repeat domain"/>
    <property type="match status" value="1"/>
</dbReference>
<comment type="caution">
    <text evidence="2">The sequence shown here is derived from an EMBL/GenBank/DDBJ whole genome shotgun (WGS) entry which is preliminary data.</text>
</comment>
<feature type="region of interest" description="Disordered" evidence="1">
    <location>
        <begin position="1"/>
        <end position="38"/>
    </location>
</feature>
<evidence type="ECO:0000313" key="3">
    <source>
        <dbReference type="Proteomes" id="UP000316213"/>
    </source>
</evidence>
<gene>
    <name evidence="2" type="ORF">Pla100_15540</name>
</gene>
<reference evidence="2 3" key="1">
    <citation type="submission" date="2019-02" db="EMBL/GenBank/DDBJ databases">
        <title>Deep-cultivation of Planctomycetes and their phenomic and genomic characterization uncovers novel biology.</title>
        <authorList>
            <person name="Wiegand S."/>
            <person name="Jogler M."/>
            <person name="Boedeker C."/>
            <person name="Pinto D."/>
            <person name="Vollmers J."/>
            <person name="Rivas-Marin E."/>
            <person name="Kohn T."/>
            <person name="Peeters S.H."/>
            <person name="Heuer A."/>
            <person name="Rast P."/>
            <person name="Oberbeckmann S."/>
            <person name="Bunk B."/>
            <person name="Jeske O."/>
            <person name="Meyerdierks A."/>
            <person name="Storesund J.E."/>
            <person name="Kallscheuer N."/>
            <person name="Luecker S."/>
            <person name="Lage O.M."/>
            <person name="Pohl T."/>
            <person name="Merkel B.J."/>
            <person name="Hornburger P."/>
            <person name="Mueller R.-W."/>
            <person name="Bruemmer F."/>
            <person name="Labrenz M."/>
            <person name="Spormann A.M."/>
            <person name="Op Den Camp H."/>
            <person name="Overmann J."/>
            <person name="Amann R."/>
            <person name="Jetten M.S.M."/>
            <person name="Mascher T."/>
            <person name="Medema M.H."/>
            <person name="Devos D.P."/>
            <person name="Kaster A.-K."/>
            <person name="Ovreas L."/>
            <person name="Rohde M."/>
            <person name="Galperin M.Y."/>
            <person name="Jogler C."/>
        </authorList>
    </citation>
    <scope>NUCLEOTIDE SEQUENCE [LARGE SCALE GENOMIC DNA]</scope>
    <source>
        <strain evidence="2 3">Pla100</strain>
    </source>
</reference>
<accession>A0A5C6AQI6</accession>
<dbReference type="Proteomes" id="UP000316213">
    <property type="component" value="Unassembled WGS sequence"/>
</dbReference>